<dbReference type="InterPro" id="IPR004813">
    <property type="entry name" value="OPT"/>
</dbReference>
<evidence type="ECO:0000256" key="3">
    <source>
        <dbReference type="ARBA" id="ARBA00022448"/>
    </source>
</evidence>
<feature type="transmembrane region" description="Helical" evidence="8">
    <location>
        <begin position="642"/>
        <end position="662"/>
    </location>
</feature>
<feature type="transmembrane region" description="Helical" evidence="8">
    <location>
        <begin position="457"/>
        <end position="477"/>
    </location>
</feature>
<dbReference type="STRING" id="933852.A0A0C3B8R3"/>
<feature type="region of interest" description="Disordered" evidence="7">
    <location>
        <begin position="1"/>
        <end position="40"/>
    </location>
</feature>
<evidence type="ECO:0000256" key="4">
    <source>
        <dbReference type="ARBA" id="ARBA00022692"/>
    </source>
</evidence>
<dbReference type="Proteomes" id="UP000054097">
    <property type="component" value="Unassembled WGS sequence"/>
</dbReference>
<evidence type="ECO:0000313" key="10">
    <source>
        <dbReference type="Proteomes" id="UP000054097"/>
    </source>
</evidence>
<evidence type="ECO:0000256" key="1">
    <source>
        <dbReference type="ARBA" id="ARBA00004141"/>
    </source>
</evidence>
<evidence type="ECO:0000256" key="6">
    <source>
        <dbReference type="ARBA" id="ARBA00023136"/>
    </source>
</evidence>
<evidence type="ECO:0000256" key="5">
    <source>
        <dbReference type="ARBA" id="ARBA00022989"/>
    </source>
</evidence>
<feature type="transmembrane region" description="Helical" evidence="8">
    <location>
        <begin position="326"/>
        <end position="345"/>
    </location>
</feature>
<dbReference type="PANTHER" id="PTHR31645:SF3">
    <property type="entry name" value="OLIGOPEPTIDE TRANSPORTER"/>
    <property type="match status" value="1"/>
</dbReference>
<feature type="transmembrane region" description="Helical" evidence="8">
    <location>
        <begin position="712"/>
        <end position="738"/>
    </location>
</feature>
<feature type="transmembrane region" description="Helical" evidence="8">
    <location>
        <begin position="256"/>
        <end position="280"/>
    </location>
</feature>
<keyword evidence="10" id="KW-1185">Reference proteome</keyword>
<evidence type="ECO:0000256" key="8">
    <source>
        <dbReference type="SAM" id="Phobius"/>
    </source>
</evidence>
<dbReference type="OrthoDB" id="77405at2759"/>
<keyword evidence="6 8" id="KW-0472">Membrane</keyword>
<dbReference type="AlphaFoldDB" id="A0A0C3B8R3"/>
<feature type="transmembrane region" description="Helical" evidence="8">
    <location>
        <begin position="292"/>
        <end position="314"/>
    </location>
</feature>
<keyword evidence="3" id="KW-0813">Transport</keyword>
<dbReference type="Pfam" id="PF03169">
    <property type="entry name" value="OPT"/>
    <property type="match status" value="1"/>
</dbReference>
<feature type="compositionally biased region" description="Polar residues" evidence="7">
    <location>
        <begin position="25"/>
        <end position="37"/>
    </location>
</feature>
<dbReference type="PANTHER" id="PTHR31645">
    <property type="entry name" value="OLIGOPEPTIDE TRANSPORTER YGL114W-RELATED"/>
    <property type="match status" value="1"/>
</dbReference>
<reference evidence="10" key="2">
    <citation type="submission" date="2015-01" db="EMBL/GenBank/DDBJ databases">
        <title>Evolutionary Origins and Diversification of the Mycorrhizal Mutualists.</title>
        <authorList>
            <consortium name="DOE Joint Genome Institute"/>
            <consortium name="Mycorrhizal Genomics Consortium"/>
            <person name="Kohler A."/>
            <person name="Kuo A."/>
            <person name="Nagy L.G."/>
            <person name="Floudas D."/>
            <person name="Copeland A."/>
            <person name="Barry K.W."/>
            <person name="Cichocki N."/>
            <person name="Veneault-Fourrey C."/>
            <person name="LaButti K."/>
            <person name="Lindquist E.A."/>
            <person name="Lipzen A."/>
            <person name="Lundell T."/>
            <person name="Morin E."/>
            <person name="Murat C."/>
            <person name="Riley R."/>
            <person name="Ohm R."/>
            <person name="Sun H."/>
            <person name="Tunlid A."/>
            <person name="Henrissat B."/>
            <person name="Grigoriev I.V."/>
            <person name="Hibbett D.S."/>
            <person name="Martin F."/>
        </authorList>
    </citation>
    <scope>NUCLEOTIDE SEQUENCE [LARGE SCALE GENOMIC DNA]</scope>
    <source>
        <strain evidence="10">MAFF 305830</strain>
    </source>
</reference>
<evidence type="ECO:0008006" key="11">
    <source>
        <dbReference type="Google" id="ProtNLM"/>
    </source>
</evidence>
<dbReference type="EMBL" id="KN824292">
    <property type="protein sequence ID" value="KIM28514.1"/>
    <property type="molecule type" value="Genomic_DNA"/>
</dbReference>
<comment type="subcellular location">
    <subcellularLocation>
        <location evidence="1">Membrane</location>
        <topology evidence="1">Multi-pass membrane protein</topology>
    </subcellularLocation>
</comment>
<keyword evidence="4 8" id="KW-0812">Transmembrane</keyword>
<protein>
    <recommendedName>
        <fullName evidence="11">OPT superfamily oligopeptide transporter</fullName>
    </recommendedName>
</protein>
<dbReference type="HOGENOM" id="CLU_010539_1_0_1"/>
<feature type="transmembrane region" description="Helical" evidence="8">
    <location>
        <begin position="160"/>
        <end position="182"/>
    </location>
</feature>
<evidence type="ECO:0000256" key="2">
    <source>
        <dbReference type="ARBA" id="ARBA00008807"/>
    </source>
</evidence>
<dbReference type="NCBIfam" id="TIGR00728">
    <property type="entry name" value="OPT_sfam"/>
    <property type="match status" value="1"/>
</dbReference>
<feature type="transmembrane region" description="Helical" evidence="8">
    <location>
        <begin position="577"/>
        <end position="599"/>
    </location>
</feature>
<feature type="transmembrane region" description="Helical" evidence="8">
    <location>
        <begin position="383"/>
        <end position="408"/>
    </location>
</feature>
<keyword evidence="5 8" id="KW-1133">Transmembrane helix</keyword>
<feature type="transmembrane region" description="Helical" evidence="8">
    <location>
        <begin position="483"/>
        <end position="501"/>
    </location>
</feature>
<sequence>MATAYEEQYTSAYPIRPTEEYPPVRTTNRSTEKVNSYSEEKGSLRSVAPWEDVEAKPAHLNEFDAENTREVLINDGNPFPPMVGEIEETSQLTVRAVVVGSLLGLIVGASNIYLGLKTGFTFGASLFGAIFGFAILKPLSHVLPERWGGGYFGPKENCTVQTSATSAGGLTSLFVAAVPAMYQLGLLSTPAHDIGRLFLLTTITAFYGLFFAMPLRKYYILKQHLVFPTPTATAFTIRSLHSTTSAAARIAAKQKVLVLGWSFFGAFVFKSLCGYAPGLLQDWHIFYWFYSWGWKGAIAGEAWGWVIELTPAFWGAGMLSGLNASWSFFGGTVLAWGILGPITIAKGWTISKPNPFEVDEPLWRNYFSMGATDYVNGSSPRYWMLWPGIMIMLCYSFAELCVNFPVIFRSFKQMGRSASYSYRSWAASRKGMTIQDTRPEKDRALSDPAPPSEQVPFWMWSTGLIASIVGTLVVGKISFGMDIGIGILALILAFIFCFIGVQSSGTTDVNPVGAIAKASQLVVGGVSRAQGGLSLEQAQLTNLLAGSIAGQAASHGVDMTGDLKTGHLLRASPKAQFISQILGSAIGIWLSVGLFVLFASAYPCITDMEAECSAFGLPSVSAWRTVAIAVTSPTLPIPSSSGIFSLVFGGLAIVTVVVKHLWIPVRYHVYVPNWNAIGLGFVVPQTYYSIAMVFGAHVAQIWAKRWPARWEIWGFALSAGLVAGEGMGGVVTALLTILKIDGGIYGSAVACPAAQFCG</sequence>
<accession>A0A0C3B8R3</accession>
<feature type="transmembrane region" description="Helical" evidence="8">
    <location>
        <begin position="194"/>
        <end position="215"/>
    </location>
</feature>
<feature type="transmembrane region" description="Helical" evidence="8">
    <location>
        <begin position="674"/>
        <end position="700"/>
    </location>
</feature>
<reference evidence="9 10" key="1">
    <citation type="submission" date="2014-04" db="EMBL/GenBank/DDBJ databases">
        <authorList>
            <consortium name="DOE Joint Genome Institute"/>
            <person name="Kuo A."/>
            <person name="Zuccaro A."/>
            <person name="Kohler A."/>
            <person name="Nagy L.G."/>
            <person name="Floudas D."/>
            <person name="Copeland A."/>
            <person name="Barry K.W."/>
            <person name="Cichocki N."/>
            <person name="Veneault-Fourrey C."/>
            <person name="LaButti K."/>
            <person name="Lindquist E.A."/>
            <person name="Lipzen A."/>
            <person name="Lundell T."/>
            <person name="Morin E."/>
            <person name="Murat C."/>
            <person name="Sun H."/>
            <person name="Tunlid A."/>
            <person name="Henrissat B."/>
            <person name="Grigoriev I.V."/>
            <person name="Hibbett D.S."/>
            <person name="Martin F."/>
            <person name="Nordberg H.P."/>
            <person name="Cantor M.N."/>
            <person name="Hua S.X."/>
        </authorList>
    </citation>
    <scope>NUCLEOTIDE SEQUENCE [LARGE SCALE GENOMIC DNA]</scope>
    <source>
        <strain evidence="9 10">MAFF 305830</strain>
    </source>
</reference>
<organism evidence="9 10">
    <name type="scientific">Serendipita vermifera MAFF 305830</name>
    <dbReference type="NCBI Taxonomy" id="933852"/>
    <lineage>
        <taxon>Eukaryota</taxon>
        <taxon>Fungi</taxon>
        <taxon>Dikarya</taxon>
        <taxon>Basidiomycota</taxon>
        <taxon>Agaricomycotina</taxon>
        <taxon>Agaricomycetes</taxon>
        <taxon>Sebacinales</taxon>
        <taxon>Serendipitaceae</taxon>
        <taxon>Serendipita</taxon>
    </lineage>
</organism>
<proteinExistence type="inferred from homology"/>
<name>A0A0C3B8R3_SERVB</name>
<dbReference type="GO" id="GO:0035673">
    <property type="term" value="F:oligopeptide transmembrane transporter activity"/>
    <property type="evidence" value="ECO:0007669"/>
    <property type="project" value="InterPro"/>
</dbReference>
<evidence type="ECO:0000313" key="9">
    <source>
        <dbReference type="EMBL" id="KIM28514.1"/>
    </source>
</evidence>
<dbReference type="InterPro" id="IPR045035">
    <property type="entry name" value="YSL-like"/>
</dbReference>
<feature type="transmembrane region" description="Helical" evidence="8">
    <location>
        <begin position="120"/>
        <end position="139"/>
    </location>
</feature>
<evidence type="ECO:0000256" key="7">
    <source>
        <dbReference type="SAM" id="MobiDB-lite"/>
    </source>
</evidence>
<dbReference type="GO" id="GO:0000329">
    <property type="term" value="C:fungal-type vacuole membrane"/>
    <property type="evidence" value="ECO:0007669"/>
    <property type="project" value="TreeGrafter"/>
</dbReference>
<feature type="transmembrane region" description="Helical" evidence="8">
    <location>
        <begin position="92"/>
        <end position="114"/>
    </location>
</feature>
<gene>
    <name evidence="9" type="ORF">M408DRAFT_329328</name>
</gene>
<comment type="similarity">
    <text evidence="2">Belongs to the oligopeptide OPT transporter family.</text>
</comment>